<dbReference type="CDD" id="cd09917">
    <property type="entry name" value="F-box_SF"/>
    <property type="match status" value="1"/>
</dbReference>
<dbReference type="Proteomes" id="UP000193719">
    <property type="component" value="Unassembled WGS sequence"/>
</dbReference>
<organism evidence="2 3">
    <name type="scientific">Piromyces finnis</name>
    <dbReference type="NCBI Taxonomy" id="1754191"/>
    <lineage>
        <taxon>Eukaryota</taxon>
        <taxon>Fungi</taxon>
        <taxon>Fungi incertae sedis</taxon>
        <taxon>Chytridiomycota</taxon>
        <taxon>Chytridiomycota incertae sedis</taxon>
        <taxon>Neocallimastigomycetes</taxon>
        <taxon>Neocallimastigales</taxon>
        <taxon>Neocallimastigaceae</taxon>
        <taxon>Piromyces</taxon>
    </lineage>
</organism>
<dbReference type="PANTHER" id="PTHR13318">
    <property type="entry name" value="PARTNER OF PAIRED, ISOFORM B-RELATED"/>
    <property type="match status" value="1"/>
</dbReference>
<sequence>MDEEKISLQDDLLAQCLEAMSTLSADKITPEIDMAIAKVEKYIGHTAEKKKKEKEEKQFNPRNLPSHILQKILFFLPKEDILSFALVCREWSPAALTYLLRQHPFRSDKELLWFIVSKSNSDTFISKQYQGLLTELDLTAAHSLYYDLGVMGTVECQYENPLTSLLDLQLEALAKGSNLYCLKFDNIPLSTLVRVVANCPKLRILHANKIHRITSKEAHYLSTLHLALTELKFGFCLRNFQINADEWWWCNSSESLEQFTAEFFKSIGKTLRVLRITDGVELTGNVVKAITKGCHELEFLDLSKAGLTFLDNEELIRLFMGLKNLKTIWIRPTELKIVGLAIAEITRNTPGLEHIWFEGESRHSSEAFRAIVNNCKNLRTLLIRRILRSINMTDILNGFEKLNKLEALDLETIATDELVERVTKSCPNLRQLNIGNSDNVTDDVIEKIYENCSKLECIGLSGCKHITQKSYDYLCKMMPQVRVVSSPVEFTSTQWMYTINSQNIDQYRNEQLYSGYSSKVIKYNSRHFRFYMNTESSNYALSSALLK</sequence>
<feature type="domain" description="F-box" evidence="1">
    <location>
        <begin position="58"/>
        <end position="91"/>
    </location>
</feature>
<dbReference type="InterPro" id="IPR036047">
    <property type="entry name" value="F-box-like_dom_sf"/>
</dbReference>
<dbReference type="Pfam" id="PF12937">
    <property type="entry name" value="F-box-like"/>
    <property type="match status" value="1"/>
</dbReference>
<dbReference type="Gene3D" id="3.80.10.10">
    <property type="entry name" value="Ribonuclease Inhibitor"/>
    <property type="match status" value="2"/>
</dbReference>
<dbReference type="GO" id="GO:0019005">
    <property type="term" value="C:SCF ubiquitin ligase complex"/>
    <property type="evidence" value="ECO:0007669"/>
    <property type="project" value="TreeGrafter"/>
</dbReference>
<comment type="caution">
    <text evidence="2">The sequence shown here is derived from an EMBL/GenBank/DDBJ whole genome shotgun (WGS) entry which is preliminary data.</text>
</comment>
<dbReference type="Gene3D" id="1.20.1280.50">
    <property type="match status" value="1"/>
</dbReference>
<dbReference type="PROSITE" id="PS50181">
    <property type="entry name" value="FBOX"/>
    <property type="match status" value="1"/>
</dbReference>
<evidence type="ECO:0000313" key="3">
    <source>
        <dbReference type="Proteomes" id="UP000193719"/>
    </source>
</evidence>
<proteinExistence type="predicted"/>
<dbReference type="AlphaFoldDB" id="A0A1Y1V9E9"/>
<evidence type="ECO:0000313" key="2">
    <source>
        <dbReference type="EMBL" id="ORX49686.1"/>
    </source>
</evidence>
<reference evidence="2 3" key="2">
    <citation type="submission" date="2016-08" db="EMBL/GenBank/DDBJ databases">
        <title>Pervasive Adenine N6-methylation of Active Genes in Fungi.</title>
        <authorList>
            <consortium name="DOE Joint Genome Institute"/>
            <person name="Mondo S.J."/>
            <person name="Dannebaum R.O."/>
            <person name="Kuo R.C."/>
            <person name="Labutti K."/>
            <person name="Haridas S."/>
            <person name="Kuo A."/>
            <person name="Salamov A."/>
            <person name="Ahrendt S.R."/>
            <person name="Lipzen A."/>
            <person name="Sullivan W."/>
            <person name="Andreopoulos W.B."/>
            <person name="Clum A."/>
            <person name="Lindquist E."/>
            <person name="Daum C."/>
            <person name="Ramamoorthy G.K."/>
            <person name="Gryganskyi A."/>
            <person name="Culley D."/>
            <person name="Magnuson J.K."/>
            <person name="James T.Y."/>
            <person name="O'Malley M.A."/>
            <person name="Stajich J.E."/>
            <person name="Spatafora J.W."/>
            <person name="Visel A."/>
            <person name="Grigoriev I.V."/>
        </authorList>
    </citation>
    <scope>NUCLEOTIDE SEQUENCE [LARGE SCALE GENOMIC DNA]</scope>
    <source>
        <strain evidence="3">finn</strain>
    </source>
</reference>
<dbReference type="SUPFAM" id="SSF81383">
    <property type="entry name" value="F-box domain"/>
    <property type="match status" value="1"/>
</dbReference>
<dbReference type="OrthoDB" id="550575at2759"/>
<dbReference type="GO" id="GO:0031146">
    <property type="term" value="P:SCF-dependent proteasomal ubiquitin-dependent protein catabolic process"/>
    <property type="evidence" value="ECO:0007669"/>
    <property type="project" value="TreeGrafter"/>
</dbReference>
<keyword evidence="3" id="KW-1185">Reference proteome</keyword>
<protein>
    <submittedName>
        <fullName evidence="2">RNI-like protein</fullName>
    </submittedName>
</protein>
<dbReference type="SUPFAM" id="SSF52047">
    <property type="entry name" value="RNI-like"/>
    <property type="match status" value="2"/>
</dbReference>
<dbReference type="EMBL" id="MCFH01000023">
    <property type="protein sequence ID" value="ORX49686.1"/>
    <property type="molecule type" value="Genomic_DNA"/>
</dbReference>
<accession>A0A1Y1V9E9</accession>
<dbReference type="InterPro" id="IPR001810">
    <property type="entry name" value="F-box_dom"/>
</dbReference>
<dbReference type="STRING" id="1754191.A0A1Y1V9E9"/>
<reference evidence="2 3" key="1">
    <citation type="submission" date="2016-08" db="EMBL/GenBank/DDBJ databases">
        <title>Genomes of anaerobic fungi encode conserved fungal cellulosomes for biomass hydrolysis.</title>
        <authorList>
            <consortium name="DOE Joint Genome Institute"/>
            <person name="Haitjema C.H."/>
            <person name="Gilmore S.P."/>
            <person name="Henske J.K."/>
            <person name="Solomon K.V."/>
            <person name="De Groot R."/>
            <person name="Kuo A."/>
            <person name="Mondo S.J."/>
            <person name="Salamov A.A."/>
            <person name="Labutti K."/>
            <person name="Zhao Z."/>
            <person name="Chiniquy J."/>
            <person name="Barry K."/>
            <person name="Brewer H.M."/>
            <person name="Purvine S.O."/>
            <person name="Wright A.T."/>
            <person name="Boxma B."/>
            <person name="Van Alen T."/>
            <person name="Hackstein J.H."/>
            <person name="Baker S.E."/>
            <person name="Grigoriev I.V."/>
            <person name="O'Malley M.A."/>
        </authorList>
    </citation>
    <scope>NUCLEOTIDE SEQUENCE [LARGE SCALE GENOMIC DNA]</scope>
    <source>
        <strain evidence="3">finn</strain>
    </source>
</reference>
<gene>
    <name evidence="2" type="ORF">BCR36DRAFT_353361</name>
</gene>
<dbReference type="InterPro" id="IPR032675">
    <property type="entry name" value="LRR_dom_sf"/>
</dbReference>
<evidence type="ECO:0000259" key="1">
    <source>
        <dbReference type="PROSITE" id="PS50181"/>
    </source>
</evidence>
<dbReference type="SMART" id="SM00256">
    <property type="entry name" value="FBOX"/>
    <property type="match status" value="1"/>
</dbReference>
<name>A0A1Y1V9E9_9FUNG</name>